<dbReference type="AlphaFoldDB" id="A0A4D4J190"/>
<protein>
    <submittedName>
        <fullName evidence="1">Uncharacterized protein</fullName>
    </submittedName>
</protein>
<dbReference type="EMBL" id="BJFL01000003">
    <property type="protein sequence ID" value="GDY29174.1"/>
    <property type="molecule type" value="Genomic_DNA"/>
</dbReference>
<reference evidence="2" key="1">
    <citation type="submission" date="2019-04" db="EMBL/GenBank/DDBJ databases">
        <title>Draft genome sequence of Pseudonocardiaceae bacterium SL3-2-4.</title>
        <authorList>
            <person name="Ningsih F."/>
            <person name="Yokota A."/>
            <person name="Sakai Y."/>
            <person name="Nanatani K."/>
            <person name="Yabe S."/>
            <person name="Oetari A."/>
            <person name="Sjamsuridzal W."/>
        </authorList>
    </citation>
    <scope>NUCLEOTIDE SEQUENCE [LARGE SCALE GENOMIC DNA]</scope>
    <source>
        <strain evidence="2">SL3-2-4</strain>
    </source>
</reference>
<evidence type="ECO:0000313" key="1">
    <source>
        <dbReference type="EMBL" id="GDY29174.1"/>
    </source>
</evidence>
<keyword evidence="2" id="KW-1185">Reference proteome</keyword>
<evidence type="ECO:0000313" key="2">
    <source>
        <dbReference type="Proteomes" id="UP000298860"/>
    </source>
</evidence>
<gene>
    <name evidence="1" type="ORF">GTS_08070</name>
</gene>
<proteinExistence type="predicted"/>
<accession>A0A4D4J190</accession>
<dbReference type="OrthoDB" id="10010291at2"/>
<sequence>MARRTTITLRDAEEGVLRVFADPERAEHAALVHWAASHGVPLPAGERNEAAVVRALLRAGAEALQEQALEQGYAELAKTFAGGDERDEARALRARYARRIDTRYAE</sequence>
<organism evidence="1 2">
    <name type="scientific">Gandjariella thermophila</name>
    <dbReference type="NCBI Taxonomy" id="1931992"/>
    <lineage>
        <taxon>Bacteria</taxon>
        <taxon>Bacillati</taxon>
        <taxon>Actinomycetota</taxon>
        <taxon>Actinomycetes</taxon>
        <taxon>Pseudonocardiales</taxon>
        <taxon>Pseudonocardiaceae</taxon>
        <taxon>Gandjariella</taxon>
    </lineage>
</organism>
<name>A0A4D4J190_9PSEU</name>
<comment type="caution">
    <text evidence="1">The sequence shown here is derived from an EMBL/GenBank/DDBJ whole genome shotgun (WGS) entry which is preliminary data.</text>
</comment>
<dbReference type="RefSeq" id="WP_137812378.1">
    <property type="nucleotide sequence ID" value="NZ_BJFL01000003.1"/>
</dbReference>
<dbReference type="Proteomes" id="UP000298860">
    <property type="component" value="Unassembled WGS sequence"/>
</dbReference>